<dbReference type="NCBIfam" id="TIGR00299">
    <property type="entry name" value="nickel pincer cofactor biosynthesis protein LarC"/>
    <property type="match status" value="1"/>
</dbReference>
<dbReference type="EMBL" id="JAHJDP010000004">
    <property type="protein sequence ID" value="MBU2689467.1"/>
    <property type="molecule type" value="Genomic_DNA"/>
</dbReference>
<dbReference type="PANTHER" id="PTHR36566">
    <property type="entry name" value="NICKEL INSERTION PROTEIN-RELATED"/>
    <property type="match status" value="1"/>
</dbReference>
<comment type="similarity">
    <text evidence="2">Belongs to the LarC family.</text>
</comment>
<dbReference type="HAMAP" id="MF_01074">
    <property type="entry name" value="LarC"/>
    <property type="match status" value="1"/>
</dbReference>
<protein>
    <recommendedName>
        <fullName evidence="2">Putative nickel insertion protein</fullName>
    </recommendedName>
</protein>
<gene>
    <name evidence="3" type="primary">larC</name>
    <name evidence="3" type="ORF">KJ970_00940</name>
</gene>
<reference evidence="3" key="1">
    <citation type="submission" date="2021-05" db="EMBL/GenBank/DDBJ databases">
        <title>Energy efficiency and biological interactions define the core microbiome of deep oligotrophic groundwater.</title>
        <authorList>
            <person name="Mehrshad M."/>
            <person name="Lopez-Fernandez M."/>
            <person name="Bell E."/>
            <person name="Bernier-Latmani R."/>
            <person name="Bertilsson S."/>
            <person name="Dopson M."/>
        </authorList>
    </citation>
    <scope>NUCLEOTIDE SEQUENCE</scope>
    <source>
        <strain evidence="3">Modern_marine.mb.64</strain>
    </source>
</reference>
<keyword evidence="2" id="KW-0456">Lyase</keyword>
<evidence type="ECO:0000256" key="2">
    <source>
        <dbReference type="HAMAP-Rule" id="MF_01074"/>
    </source>
</evidence>
<dbReference type="InterPro" id="IPR002822">
    <property type="entry name" value="Ni_insertion"/>
</dbReference>
<name>A0A948W221_UNCEI</name>
<keyword evidence="1 2" id="KW-0533">Nickel</keyword>
<dbReference type="AlphaFoldDB" id="A0A948W221"/>
<proteinExistence type="inferred from homology"/>
<dbReference type="PANTHER" id="PTHR36566:SF1">
    <property type="entry name" value="PYRIDINIUM-3,5-BISTHIOCARBOXYLIC ACID MONONUCLEOTIDE NICKEL INSERTION PROTEIN"/>
    <property type="match status" value="1"/>
</dbReference>
<accession>A0A948W221</accession>
<dbReference type="Pfam" id="PF01969">
    <property type="entry name" value="Ni_insertion"/>
    <property type="match status" value="1"/>
</dbReference>
<evidence type="ECO:0000313" key="4">
    <source>
        <dbReference type="Proteomes" id="UP000777784"/>
    </source>
</evidence>
<sequence length="405" mass="44535">MRILYVDPIGGLSGDMFLGALVDLGWPLASLERELQEIGISDIRLDVETRIHRHLSSKGILVTTGEKGVHRHLPDIEKILGVDRTEMDAIPPHRRKAYGAFRRLVEAEARIHGQPIEKVHLHEVGGLDSIADILGVCLAISDLEIERVFVGPLPLGTGWVDMAHGRFPIPAPATVEILKDVPVVWTGECGEKVTPTGAVLAVTLADQFGFPPPMILRSTGWGGGSRPTAEGETPNLVRLILGETEDEAVNEAGEGLWDRVGVLTTHIDDMTSEEMAYLTEKLRIGGALDVFVTPGLMKKGRPAWALTVLCGPAMMPSLRTLLFEESSTLGIRIRWEERWVLNRLLETLETPYGPIQVKWARRGERWEAAPEFESLKSAADSCGISLRKIALEISRLLPEVPKTSF</sequence>
<evidence type="ECO:0000256" key="1">
    <source>
        <dbReference type="ARBA" id="ARBA00022596"/>
    </source>
</evidence>
<comment type="caution">
    <text evidence="3">The sequence shown here is derived from an EMBL/GenBank/DDBJ whole genome shotgun (WGS) entry which is preliminary data.</text>
</comment>
<dbReference type="GO" id="GO:0016151">
    <property type="term" value="F:nickel cation binding"/>
    <property type="evidence" value="ECO:0007669"/>
    <property type="project" value="UniProtKB-UniRule"/>
</dbReference>
<organism evidence="3 4">
    <name type="scientific">Eiseniibacteriota bacterium</name>
    <dbReference type="NCBI Taxonomy" id="2212470"/>
    <lineage>
        <taxon>Bacteria</taxon>
        <taxon>Candidatus Eiseniibacteriota</taxon>
    </lineage>
</organism>
<evidence type="ECO:0000313" key="3">
    <source>
        <dbReference type="EMBL" id="MBU2689467.1"/>
    </source>
</evidence>
<dbReference type="Gene3D" id="3.30.70.1380">
    <property type="entry name" value="Transcriptional regulatory protein pf0864 domain like"/>
    <property type="match status" value="1"/>
</dbReference>
<dbReference type="GO" id="GO:0016829">
    <property type="term" value="F:lyase activity"/>
    <property type="evidence" value="ECO:0007669"/>
    <property type="project" value="UniProtKB-UniRule"/>
</dbReference>
<dbReference type="Proteomes" id="UP000777784">
    <property type="component" value="Unassembled WGS sequence"/>
</dbReference>